<dbReference type="Gene3D" id="3.30.160.20">
    <property type="match status" value="1"/>
</dbReference>
<dbReference type="PANTHER" id="PTHR43804:SF9">
    <property type="entry name" value="PEPTIDE CHAIN RELEASE FACTOR HOMOLOG-RELATED"/>
    <property type="match status" value="1"/>
</dbReference>
<evidence type="ECO:0000259" key="2">
    <source>
        <dbReference type="PROSITE" id="PS00745"/>
    </source>
</evidence>
<gene>
    <name evidence="4" type="primary">prfH</name>
    <name evidence="4" type="ORF">DWV35_10195</name>
    <name evidence="3" type="ORF">F3B90_12485</name>
</gene>
<accession>A0A413ESD6</accession>
<protein>
    <submittedName>
        <fullName evidence="4">Peptide chain release factor H</fullName>
    </submittedName>
</protein>
<dbReference type="InterPro" id="IPR017509">
    <property type="entry name" value="PrfH"/>
</dbReference>
<dbReference type="EMBL" id="QSBI01000010">
    <property type="protein sequence ID" value="RGX10463.1"/>
    <property type="molecule type" value="Genomic_DNA"/>
</dbReference>
<evidence type="ECO:0000313" key="3">
    <source>
        <dbReference type="EMBL" id="KAA4626700.1"/>
    </source>
</evidence>
<dbReference type="Proteomes" id="UP000286031">
    <property type="component" value="Unassembled WGS sequence"/>
</dbReference>
<feature type="domain" description="Prokaryotic-type class I peptide chain release factors" evidence="2">
    <location>
        <begin position="114"/>
        <end position="130"/>
    </location>
</feature>
<dbReference type="InterPro" id="IPR050057">
    <property type="entry name" value="Prokaryotic/Mito_RF"/>
</dbReference>
<dbReference type="EMBL" id="VWFP01000011">
    <property type="protein sequence ID" value="KAA4626700.1"/>
    <property type="molecule type" value="Genomic_DNA"/>
</dbReference>
<dbReference type="GO" id="GO:0003747">
    <property type="term" value="F:translation release factor activity"/>
    <property type="evidence" value="ECO:0007669"/>
    <property type="project" value="InterPro"/>
</dbReference>
<reference evidence="4 5" key="1">
    <citation type="submission" date="2018-08" db="EMBL/GenBank/DDBJ databases">
        <title>A genome reference for cultivated species of the human gut microbiota.</title>
        <authorList>
            <person name="Zou Y."/>
            <person name="Xue W."/>
            <person name="Luo G."/>
        </authorList>
    </citation>
    <scope>NUCLEOTIDE SEQUENCE [LARGE SCALE GENOMIC DNA]</scope>
    <source>
        <strain evidence="4 5">AF04-46</strain>
    </source>
</reference>
<reference evidence="3 6" key="2">
    <citation type="journal article" date="2019" name="Nat. Med.">
        <title>A library of human gut bacterial isolates paired with longitudinal multiomics data enables mechanistic microbiome research.</title>
        <authorList>
            <person name="Poyet M."/>
            <person name="Groussin M."/>
            <person name="Gibbons S.M."/>
            <person name="Avila-Pacheco J."/>
            <person name="Jiang X."/>
            <person name="Kearney S.M."/>
            <person name="Perrotta A.R."/>
            <person name="Berdy B."/>
            <person name="Zhao S."/>
            <person name="Lieberman T.D."/>
            <person name="Swanson P.K."/>
            <person name="Smith M."/>
            <person name="Roesemann S."/>
            <person name="Alexander J.E."/>
            <person name="Rich S.A."/>
            <person name="Livny J."/>
            <person name="Vlamakis H."/>
            <person name="Clish C."/>
            <person name="Bullock K."/>
            <person name="Deik A."/>
            <person name="Scott J."/>
            <person name="Pierce K.A."/>
            <person name="Xavier R.J."/>
            <person name="Alm E.J."/>
        </authorList>
    </citation>
    <scope>NUCLEOTIDE SEQUENCE [LARGE SCALE GENOMIC DNA]</scope>
    <source>
        <strain evidence="3 6">BIOML-A15</strain>
    </source>
</reference>
<sequence length="199" mass="22582">MKKYIQLTAGRGPVECARAVALVARELLKDFPGAELMELEPHNTEPDCYMSLLFLAETDAVKEREWNGTILWRATSNHYRPGYPRKNWFVGVEFIELIEQPEIRDKDIVYETMRSGGHGGQNVNKVESAVRATHIPTGISIKCSVHRSQSQNKEMARKLLLFKLQQSKNAITATFDISKWSNYTSLQRGNPVKTFSGPL</sequence>
<proteinExistence type="inferred from homology"/>
<comment type="similarity">
    <text evidence="1">Belongs to the prokaryotic/mitochondrial release factor family.</text>
</comment>
<dbReference type="Pfam" id="PF00472">
    <property type="entry name" value="RF-1"/>
    <property type="match status" value="1"/>
</dbReference>
<dbReference type="RefSeq" id="WP_117512260.1">
    <property type="nucleotide sequence ID" value="NZ_QSBL01000010.1"/>
</dbReference>
<dbReference type="SUPFAM" id="SSF75620">
    <property type="entry name" value="Release factor"/>
    <property type="match status" value="1"/>
</dbReference>
<name>A0A413ESD6_BACOV</name>
<dbReference type="NCBIfam" id="TIGR03072">
    <property type="entry name" value="release_prfH"/>
    <property type="match status" value="1"/>
</dbReference>
<dbReference type="InterPro" id="IPR000352">
    <property type="entry name" value="Pep_chain_release_fac_I"/>
</dbReference>
<evidence type="ECO:0000313" key="4">
    <source>
        <dbReference type="EMBL" id="RGX10463.1"/>
    </source>
</evidence>
<evidence type="ECO:0000313" key="6">
    <source>
        <dbReference type="Proteomes" id="UP000424805"/>
    </source>
</evidence>
<dbReference type="Proteomes" id="UP000424805">
    <property type="component" value="Unassembled WGS sequence"/>
</dbReference>
<organism evidence="4 5">
    <name type="scientific">Bacteroides ovatus</name>
    <dbReference type="NCBI Taxonomy" id="28116"/>
    <lineage>
        <taxon>Bacteria</taxon>
        <taxon>Pseudomonadati</taxon>
        <taxon>Bacteroidota</taxon>
        <taxon>Bacteroidia</taxon>
        <taxon>Bacteroidales</taxon>
        <taxon>Bacteroidaceae</taxon>
        <taxon>Bacteroides</taxon>
    </lineage>
</organism>
<evidence type="ECO:0000256" key="1">
    <source>
        <dbReference type="ARBA" id="ARBA00010835"/>
    </source>
</evidence>
<evidence type="ECO:0000313" key="5">
    <source>
        <dbReference type="Proteomes" id="UP000286031"/>
    </source>
</evidence>
<dbReference type="AlphaFoldDB" id="A0A413ESD6"/>
<dbReference type="InterPro" id="IPR045853">
    <property type="entry name" value="Pep_chain_release_fac_I_sf"/>
</dbReference>
<comment type="caution">
    <text evidence="4">The sequence shown here is derived from an EMBL/GenBank/DDBJ whole genome shotgun (WGS) entry which is preliminary data.</text>
</comment>
<dbReference type="PANTHER" id="PTHR43804">
    <property type="entry name" value="LD18447P"/>
    <property type="match status" value="1"/>
</dbReference>
<dbReference type="PROSITE" id="PS00745">
    <property type="entry name" value="RF_PROK_I"/>
    <property type="match status" value="1"/>
</dbReference>